<dbReference type="AlphaFoldDB" id="A0A426Y7Y1"/>
<evidence type="ECO:0000256" key="1">
    <source>
        <dbReference type="SAM" id="MobiDB-lite"/>
    </source>
</evidence>
<feature type="region of interest" description="Disordered" evidence="1">
    <location>
        <begin position="65"/>
        <end position="86"/>
    </location>
</feature>
<feature type="region of interest" description="Disordered" evidence="1">
    <location>
        <begin position="106"/>
        <end position="128"/>
    </location>
</feature>
<proteinExistence type="predicted"/>
<dbReference type="EMBL" id="AMZH03014328">
    <property type="protein sequence ID" value="RRT47827.1"/>
    <property type="molecule type" value="Genomic_DNA"/>
</dbReference>
<sequence>MRVDLFKYDEMHELFIDEAGRRGDNRVSAYNRGYLNNFIEVLCTEIKPSRINLRAYVQDETARPPLASRTRDVEEEPTSSPRVKVEDDLEIGGDLLKISRRRNYEEVDEEMVGRNSNELHGGPLSESELMVGSDTQVPVIRSDVKNSSWGRRSGSWDLSPGVLAAGSSATEGDMPSQKSAR</sequence>
<feature type="region of interest" description="Disordered" evidence="1">
    <location>
        <begin position="142"/>
        <end position="181"/>
    </location>
</feature>
<comment type="caution">
    <text evidence="2">The sequence shown here is derived from an EMBL/GenBank/DDBJ whole genome shotgun (WGS) entry which is preliminary data.</text>
</comment>
<accession>A0A426Y7Y1</accession>
<protein>
    <submittedName>
        <fullName evidence="2">Uncharacterized protein</fullName>
    </submittedName>
</protein>
<evidence type="ECO:0000313" key="2">
    <source>
        <dbReference type="EMBL" id="RRT47827.1"/>
    </source>
</evidence>
<name>A0A426Y7Y1_ENSVE</name>
<evidence type="ECO:0000313" key="3">
    <source>
        <dbReference type="Proteomes" id="UP000287651"/>
    </source>
</evidence>
<dbReference type="Proteomes" id="UP000287651">
    <property type="component" value="Unassembled WGS sequence"/>
</dbReference>
<organism evidence="2 3">
    <name type="scientific">Ensete ventricosum</name>
    <name type="common">Abyssinian banana</name>
    <name type="synonym">Musa ensete</name>
    <dbReference type="NCBI Taxonomy" id="4639"/>
    <lineage>
        <taxon>Eukaryota</taxon>
        <taxon>Viridiplantae</taxon>
        <taxon>Streptophyta</taxon>
        <taxon>Embryophyta</taxon>
        <taxon>Tracheophyta</taxon>
        <taxon>Spermatophyta</taxon>
        <taxon>Magnoliopsida</taxon>
        <taxon>Liliopsida</taxon>
        <taxon>Zingiberales</taxon>
        <taxon>Musaceae</taxon>
        <taxon>Ensete</taxon>
    </lineage>
</organism>
<reference evidence="2 3" key="1">
    <citation type="journal article" date="2014" name="Agronomy (Basel)">
        <title>A Draft Genome Sequence for Ensete ventricosum, the Drought-Tolerant Tree Against Hunger.</title>
        <authorList>
            <person name="Harrison J."/>
            <person name="Moore K.A."/>
            <person name="Paszkiewicz K."/>
            <person name="Jones T."/>
            <person name="Grant M."/>
            <person name="Ambacheew D."/>
            <person name="Muzemil S."/>
            <person name="Studholme D.J."/>
        </authorList>
    </citation>
    <scope>NUCLEOTIDE SEQUENCE [LARGE SCALE GENOMIC DNA]</scope>
</reference>
<gene>
    <name evidence="2" type="ORF">B296_00021580</name>
</gene>